<organism evidence="3">
    <name type="scientific">freshwater metagenome</name>
    <dbReference type="NCBI Taxonomy" id="449393"/>
    <lineage>
        <taxon>unclassified sequences</taxon>
        <taxon>metagenomes</taxon>
        <taxon>ecological metagenomes</taxon>
    </lineage>
</organism>
<sequence length="127" mass="14189">MKHIDEPGAVAAIENARCISLTTFKKDRTAVSTPIWFNILDGKIVVTTEAEAWKTKRIANNPQVQFATCSLRGKVTGPTFHATARVLPATELPRVMAAKKRRYFTARLIQLMPSKRDQVAIEITPVR</sequence>
<dbReference type="EMBL" id="CAEZSR010000024">
    <property type="protein sequence ID" value="CAB4549645.1"/>
    <property type="molecule type" value="Genomic_DNA"/>
</dbReference>
<dbReference type="InterPro" id="IPR012349">
    <property type="entry name" value="Split_barrel_FMN-bd"/>
</dbReference>
<dbReference type="InterPro" id="IPR019965">
    <property type="entry name" value="PPOX_F420-dep_Rv2061_put"/>
</dbReference>
<dbReference type="InterPro" id="IPR011576">
    <property type="entry name" value="Pyridox_Oxase_N"/>
</dbReference>
<gene>
    <name evidence="3" type="ORF">UFOPK1493_00948</name>
</gene>
<dbReference type="SUPFAM" id="SSF50475">
    <property type="entry name" value="FMN-binding split barrel"/>
    <property type="match status" value="1"/>
</dbReference>
<feature type="domain" description="Pyridoxamine 5'-phosphate oxidase N-terminal" evidence="2">
    <location>
        <begin position="10"/>
        <end position="126"/>
    </location>
</feature>
<dbReference type="PANTHER" id="PTHR35176">
    <property type="entry name" value="HEME OXYGENASE HI_0854-RELATED"/>
    <property type="match status" value="1"/>
</dbReference>
<dbReference type="Pfam" id="PF01243">
    <property type="entry name" value="PNPOx_N"/>
    <property type="match status" value="1"/>
</dbReference>
<dbReference type="InterPro" id="IPR052019">
    <property type="entry name" value="F420H2_bilvrd_red/Heme_oxyg"/>
</dbReference>
<dbReference type="Gene3D" id="2.30.110.10">
    <property type="entry name" value="Electron Transport, Fmn-binding Protein, Chain A"/>
    <property type="match status" value="1"/>
</dbReference>
<name>A0A6J6CEV6_9ZZZZ</name>
<accession>A0A6J6CEV6</accession>
<dbReference type="GO" id="GO:0005829">
    <property type="term" value="C:cytosol"/>
    <property type="evidence" value="ECO:0007669"/>
    <property type="project" value="TreeGrafter"/>
</dbReference>
<proteinExistence type="predicted"/>
<evidence type="ECO:0000313" key="3">
    <source>
        <dbReference type="EMBL" id="CAB4549645.1"/>
    </source>
</evidence>
<evidence type="ECO:0000256" key="1">
    <source>
        <dbReference type="ARBA" id="ARBA00023002"/>
    </source>
</evidence>
<protein>
    <submittedName>
        <fullName evidence="3">Unannotated protein</fullName>
    </submittedName>
</protein>
<dbReference type="AlphaFoldDB" id="A0A6J6CEV6"/>
<dbReference type="NCBIfam" id="TIGR03666">
    <property type="entry name" value="Rv2061_F420"/>
    <property type="match status" value="1"/>
</dbReference>
<reference evidence="3" key="1">
    <citation type="submission" date="2020-05" db="EMBL/GenBank/DDBJ databases">
        <authorList>
            <person name="Chiriac C."/>
            <person name="Salcher M."/>
            <person name="Ghai R."/>
            <person name="Kavagutti S V."/>
        </authorList>
    </citation>
    <scope>NUCLEOTIDE SEQUENCE</scope>
</reference>
<dbReference type="GO" id="GO:0016627">
    <property type="term" value="F:oxidoreductase activity, acting on the CH-CH group of donors"/>
    <property type="evidence" value="ECO:0007669"/>
    <property type="project" value="TreeGrafter"/>
</dbReference>
<evidence type="ECO:0000259" key="2">
    <source>
        <dbReference type="Pfam" id="PF01243"/>
    </source>
</evidence>
<dbReference type="GO" id="GO:0070967">
    <property type="term" value="F:coenzyme F420 binding"/>
    <property type="evidence" value="ECO:0007669"/>
    <property type="project" value="TreeGrafter"/>
</dbReference>
<dbReference type="PANTHER" id="PTHR35176:SF11">
    <property type="entry name" value="PYRIDOXAMINE 5'-PHOSPHATE OXIDASE FAMILY PROTEIN"/>
    <property type="match status" value="1"/>
</dbReference>
<keyword evidence="1" id="KW-0560">Oxidoreductase</keyword>